<dbReference type="GO" id="GO:0008762">
    <property type="term" value="F:UDP-N-acetylmuramate dehydrogenase activity"/>
    <property type="evidence" value="ECO:0007669"/>
    <property type="project" value="UniProtKB-UniRule"/>
</dbReference>
<dbReference type="PANTHER" id="PTHR21071">
    <property type="entry name" value="UDP-N-ACETYLENOLPYRUVOYLGLUCOSAMINE REDUCTASE"/>
    <property type="match status" value="1"/>
</dbReference>
<dbReference type="GO" id="GO:0009252">
    <property type="term" value="P:peptidoglycan biosynthetic process"/>
    <property type="evidence" value="ECO:0007669"/>
    <property type="project" value="UniProtKB-UniRule"/>
</dbReference>
<keyword evidence="13 16" id="KW-0131">Cell cycle</keyword>
<keyword evidence="8 16" id="KW-0274">FAD</keyword>
<dbReference type="InterPro" id="IPR006094">
    <property type="entry name" value="Oxid_FAD_bind_N"/>
</dbReference>
<dbReference type="GO" id="GO:0071555">
    <property type="term" value="P:cell wall organization"/>
    <property type="evidence" value="ECO:0007669"/>
    <property type="project" value="UniProtKB-KW"/>
</dbReference>
<dbReference type="SUPFAM" id="SSF56176">
    <property type="entry name" value="FAD-binding/transporter-associated domain-like"/>
    <property type="match status" value="1"/>
</dbReference>
<keyword evidence="7 16" id="KW-0285">Flavoprotein</keyword>
<dbReference type="Pfam" id="PF01565">
    <property type="entry name" value="FAD_binding_4"/>
    <property type="match status" value="1"/>
</dbReference>
<reference evidence="18 19" key="1">
    <citation type="submission" date="2017-09" db="EMBL/GenBank/DDBJ databases">
        <title>Depth-based differentiation of microbial function through sediment-hosted aquifers and enrichment of novel symbionts in the deep terrestrial subsurface.</title>
        <authorList>
            <person name="Probst A.J."/>
            <person name="Ladd B."/>
            <person name="Jarett J.K."/>
            <person name="Geller-Mcgrath D.E."/>
            <person name="Sieber C.M."/>
            <person name="Emerson J.B."/>
            <person name="Anantharaman K."/>
            <person name="Thomas B.C."/>
            <person name="Malmstrom R."/>
            <person name="Stieglmeier M."/>
            <person name="Klingl A."/>
            <person name="Woyke T."/>
            <person name="Ryan C.M."/>
            <person name="Banfield J.F."/>
        </authorList>
    </citation>
    <scope>NUCLEOTIDE SEQUENCE [LARGE SCALE GENOMIC DNA]</scope>
    <source>
        <strain evidence="18">CG22_combo_CG10-13_8_21_14_all_32_8</strain>
    </source>
</reference>
<dbReference type="GO" id="GO:0051301">
    <property type="term" value="P:cell division"/>
    <property type="evidence" value="ECO:0007669"/>
    <property type="project" value="UniProtKB-KW"/>
</dbReference>
<keyword evidence="11 16" id="KW-0573">Peptidoglycan synthesis</keyword>
<sequence length="376" mass="42073">MKTSNGIKILENYDLKKLNTFGISVRAKFFVEINNETDLEELFKMEEFSAQGGSALGGKNIPKLFLGGGSNILFTENFDGIVILNKLKGIEIIKEDQEIVLIKSMGGVMWHDLVTFIVNRGYWGIENLSLIPGTVGAAPVQNIGAYGVELKDILENVETYEIKTGQKKVFEKKECKFGYRDSVFKNKLRGEYFISAITLKLNKAEKLNINYKVLQEYLEKSADAKTLADKNKIIKYTPKIISDAVISIRQSKLPDPVLIGNAGSFFKNIYVPARNAFSIADAGGDQEKFKELINKYPDMPFFKEGEIIKIPAGWLIEKCGWKGRRIGNVGVYDKQAVILVNYGGATGKEVEDLSNEIINSVKSRFGLILEREVNLI</sequence>
<evidence type="ECO:0000259" key="17">
    <source>
        <dbReference type="PROSITE" id="PS51387"/>
    </source>
</evidence>
<dbReference type="InterPro" id="IPR036635">
    <property type="entry name" value="MurB_C_sf"/>
</dbReference>
<feature type="active site" description="Proton donor" evidence="16">
    <location>
        <position position="264"/>
    </location>
</feature>
<evidence type="ECO:0000256" key="3">
    <source>
        <dbReference type="ARBA" id="ARBA00004496"/>
    </source>
</evidence>
<comment type="function">
    <text evidence="2 16">Cell wall formation.</text>
</comment>
<accession>A0A2H0CH62</accession>
<evidence type="ECO:0000256" key="4">
    <source>
        <dbReference type="ARBA" id="ARBA00004752"/>
    </source>
</evidence>
<dbReference type="InterPro" id="IPR016167">
    <property type="entry name" value="FAD-bd_PCMH_sub1"/>
</dbReference>
<keyword evidence="14 16" id="KW-0961">Cell wall biogenesis/degradation</keyword>
<comment type="cofactor">
    <cofactor evidence="1 16">
        <name>FAD</name>
        <dbReference type="ChEBI" id="CHEBI:57692"/>
    </cofactor>
</comment>
<dbReference type="Gene3D" id="3.30.43.10">
    <property type="entry name" value="Uridine Diphospho-n-acetylenolpyruvylglucosamine Reductase, domain 2"/>
    <property type="match status" value="1"/>
</dbReference>
<feature type="active site" evidence="16">
    <location>
        <position position="180"/>
    </location>
</feature>
<dbReference type="InterPro" id="IPR036318">
    <property type="entry name" value="FAD-bd_PCMH-like_sf"/>
</dbReference>
<dbReference type="AlphaFoldDB" id="A0A2H0CH62"/>
<dbReference type="Pfam" id="PF02873">
    <property type="entry name" value="MurB_C"/>
    <property type="match status" value="1"/>
</dbReference>
<evidence type="ECO:0000256" key="8">
    <source>
        <dbReference type="ARBA" id="ARBA00022827"/>
    </source>
</evidence>
<gene>
    <name evidence="16" type="primary">murB</name>
    <name evidence="18" type="ORF">COW91_00350</name>
</gene>
<keyword evidence="10 16" id="KW-0133">Cell shape</keyword>
<dbReference type="GO" id="GO:0008360">
    <property type="term" value="P:regulation of cell shape"/>
    <property type="evidence" value="ECO:0007669"/>
    <property type="project" value="UniProtKB-KW"/>
</dbReference>
<comment type="subcellular location">
    <subcellularLocation>
        <location evidence="3 16">Cytoplasm</location>
    </subcellularLocation>
</comment>
<dbReference type="PANTHER" id="PTHR21071:SF4">
    <property type="entry name" value="UDP-N-ACETYLENOLPYRUVOYLGLUCOSAMINE REDUCTASE"/>
    <property type="match status" value="1"/>
</dbReference>
<dbReference type="NCBIfam" id="TIGR00179">
    <property type="entry name" value="murB"/>
    <property type="match status" value="1"/>
</dbReference>
<comment type="catalytic activity">
    <reaction evidence="15 16">
        <text>UDP-N-acetyl-alpha-D-muramate + NADP(+) = UDP-N-acetyl-3-O-(1-carboxyvinyl)-alpha-D-glucosamine + NADPH + H(+)</text>
        <dbReference type="Rhea" id="RHEA:12248"/>
        <dbReference type="ChEBI" id="CHEBI:15378"/>
        <dbReference type="ChEBI" id="CHEBI:57783"/>
        <dbReference type="ChEBI" id="CHEBI:58349"/>
        <dbReference type="ChEBI" id="CHEBI:68483"/>
        <dbReference type="ChEBI" id="CHEBI:70757"/>
        <dbReference type="EC" id="1.3.1.98"/>
    </reaction>
</comment>
<evidence type="ECO:0000256" key="2">
    <source>
        <dbReference type="ARBA" id="ARBA00003921"/>
    </source>
</evidence>
<keyword evidence="9 16" id="KW-0521">NADP</keyword>
<evidence type="ECO:0000256" key="14">
    <source>
        <dbReference type="ARBA" id="ARBA00023316"/>
    </source>
</evidence>
<dbReference type="Gene3D" id="3.30.465.10">
    <property type="match status" value="1"/>
</dbReference>
<evidence type="ECO:0000256" key="5">
    <source>
        <dbReference type="ARBA" id="ARBA00022490"/>
    </source>
</evidence>
<evidence type="ECO:0000256" key="15">
    <source>
        <dbReference type="ARBA" id="ARBA00048914"/>
    </source>
</evidence>
<evidence type="ECO:0000256" key="7">
    <source>
        <dbReference type="ARBA" id="ARBA00022630"/>
    </source>
</evidence>
<evidence type="ECO:0000313" key="18">
    <source>
        <dbReference type="EMBL" id="PIP69247.1"/>
    </source>
</evidence>
<evidence type="ECO:0000256" key="6">
    <source>
        <dbReference type="ARBA" id="ARBA00022618"/>
    </source>
</evidence>
<protein>
    <recommendedName>
        <fullName evidence="16">UDP-N-acetylenolpyruvoylglucosamine reductase</fullName>
        <ecNumber evidence="16">1.3.1.98</ecNumber>
    </recommendedName>
    <alternativeName>
        <fullName evidence="16">UDP-N-acetylmuramate dehydrogenase</fullName>
    </alternativeName>
</protein>
<feature type="domain" description="FAD-binding PCMH-type" evidence="17">
    <location>
        <begin position="22"/>
        <end position="204"/>
    </location>
</feature>
<feature type="active site" evidence="16">
    <location>
        <position position="372"/>
    </location>
</feature>
<comment type="similarity">
    <text evidence="16">Belongs to the MurB family.</text>
</comment>
<dbReference type="InterPro" id="IPR016169">
    <property type="entry name" value="FAD-bd_PCMH_sub2"/>
</dbReference>
<evidence type="ECO:0000256" key="12">
    <source>
        <dbReference type="ARBA" id="ARBA00023002"/>
    </source>
</evidence>
<dbReference type="NCBIfam" id="NF000755">
    <property type="entry name" value="PRK00046.1"/>
    <property type="match status" value="1"/>
</dbReference>
<proteinExistence type="inferred from homology"/>
<evidence type="ECO:0000256" key="9">
    <source>
        <dbReference type="ARBA" id="ARBA00022857"/>
    </source>
</evidence>
<organism evidence="18 19">
    <name type="scientific">Candidatus Nomurabacteria bacterium CG22_combo_CG10-13_8_21_14_all_32_8</name>
    <dbReference type="NCBI Taxonomy" id="1974732"/>
    <lineage>
        <taxon>Bacteria</taxon>
        <taxon>Candidatus Nomuraibacteriota</taxon>
    </lineage>
</organism>
<keyword evidence="6 16" id="KW-0132">Cell division</keyword>
<dbReference type="PROSITE" id="PS51387">
    <property type="entry name" value="FAD_PCMH"/>
    <property type="match status" value="1"/>
</dbReference>
<evidence type="ECO:0000256" key="1">
    <source>
        <dbReference type="ARBA" id="ARBA00001974"/>
    </source>
</evidence>
<evidence type="ECO:0000256" key="11">
    <source>
        <dbReference type="ARBA" id="ARBA00022984"/>
    </source>
</evidence>
<dbReference type="SUPFAM" id="SSF56194">
    <property type="entry name" value="Uridine diphospho-N-Acetylenolpyruvylglucosamine reductase, MurB, C-terminal domain"/>
    <property type="match status" value="1"/>
</dbReference>
<dbReference type="EMBL" id="PCTI01000005">
    <property type="protein sequence ID" value="PIP69247.1"/>
    <property type="molecule type" value="Genomic_DNA"/>
</dbReference>
<dbReference type="Gene3D" id="3.90.78.10">
    <property type="entry name" value="UDP-N-acetylenolpyruvoylglucosamine reductase, C-terminal domain"/>
    <property type="match status" value="1"/>
</dbReference>
<dbReference type="InterPro" id="IPR016166">
    <property type="entry name" value="FAD-bd_PCMH"/>
</dbReference>
<dbReference type="EC" id="1.3.1.98" evidence="16"/>
<dbReference type="Proteomes" id="UP000229176">
    <property type="component" value="Unassembled WGS sequence"/>
</dbReference>
<dbReference type="GO" id="GO:0005829">
    <property type="term" value="C:cytosol"/>
    <property type="evidence" value="ECO:0007669"/>
    <property type="project" value="TreeGrafter"/>
</dbReference>
<evidence type="ECO:0000256" key="10">
    <source>
        <dbReference type="ARBA" id="ARBA00022960"/>
    </source>
</evidence>
<keyword evidence="5 16" id="KW-0963">Cytoplasm</keyword>
<name>A0A2H0CH62_9BACT</name>
<dbReference type="InterPro" id="IPR003170">
    <property type="entry name" value="MurB"/>
</dbReference>
<comment type="pathway">
    <text evidence="4 16">Cell wall biogenesis; peptidoglycan biosynthesis.</text>
</comment>
<evidence type="ECO:0000313" key="19">
    <source>
        <dbReference type="Proteomes" id="UP000229176"/>
    </source>
</evidence>
<dbReference type="GO" id="GO:0071949">
    <property type="term" value="F:FAD binding"/>
    <property type="evidence" value="ECO:0007669"/>
    <property type="project" value="InterPro"/>
</dbReference>
<comment type="caution">
    <text evidence="18">The sequence shown here is derived from an EMBL/GenBank/DDBJ whole genome shotgun (WGS) entry which is preliminary data.</text>
</comment>
<dbReference type="UniPathway" id="UPA00219"/>
<dbReference type="HAMAP" id="MF_00037">
    <property type="entry name" value="MurB"/>
    <property type="match status" value="1"/>
</dbReference>
<evidence type="ECO:0000256" key="16">
    <source>
        <dbReference type="HAMAP-Rule" id="MF_00037"/>
    </source>
</evidence>
<keyword evidence="12 16" id="KW-0560">Oxidoreductase</keyword>
<evidence type="ECO:0000256" key="13">
    <source>
        <dbReference type="ARBA" id="ARBA00023306"/>
    </source>
</evidence>
<dbReference type="InterPro" id="IPR011601">
    <property type="entry name" value="MurB_C"/>
</dbReference>